<reference evidence="2 3" key="1">
    <citation type="submission" date="2018-10" db="EMBL/GenBank/DDBJ databases">
        <title>Fifty Aureobasidium pullulans genomes reveal a recombining polyextremotolerant generalist.</title>
        <authorList>
            <person name="Gostincar C."/>
            <person name="Turk M."/>
            <person name="Zajc J."/>
            <person name="Gunde-Cimerman N."/>
        </authorList>
    </citation>
    <scope>NUCLEOTIDE SEQUENCE [LARGE SCALE GENOMIC DNA]</scope>
    <source>
        <strain evidence="2 3">EXF-3380</strain>
    </source>
</reference>
<accession>A0A4T0B6Z4</accession>
<dbReference type="AlphaFoldDB" id="A0A4T0B6Z4"/>
<evidence type="ECO:0000313" key="3">
    <source>
        <dbReference type="Proteomes" id="UP000304947"/>
    </source>
</evidence>
<comment type="caution">
    <text evidence="2">The sequence shown here is derived from an EMBL/GenBank/DDBJ whole genome shotgun (WGS) entry which is preliminary data.</text>
</comment>
<organism evidence="2 3">
    <name type="scientific">Aureobasidium pullulans</name>
    <name type="common">Black yeast</name>
    <name type="synonym">Pullularia pullulans</name>
    <dbReference type="NCBI Taxonomy" id="5580"/>
    <lineage>
        <taxon>Eukaryota</taxon>
        <taxon>Fungi</taxon>
        <taxon>Dikarya</taxon>
        <taxon>Ascomycota</taxon>
        <taxon>Pezizomycotina</taxon>
        <taxon>Dothideomycetes</taxon>
        <taxon>Dothideomycetidae</taxon>
        <taxon>Dothideales</taxon>
        <taxon>Saccotheciaceae</taxon>
        <taxon>Aureobasidium</taxon>
    </lineage>
</organism>
<feature type="region of interest" description="Disordered" evidence="1">
    <location>
        <begin position="20"/>
        <end position="122"/>
    </location>
</feature>
<evidence type="ECO:0000313" key="2">
    <source>
        <dbReference type="EMBL" id="TIA27285.1"/>
    </source>
</evidence>
<feature type="non-terminal residue" evidence="2">
    <location>
        <position position="1"/>
    </location>
</feature>
<name>A0A4T0B6Z4_AURPU</name>
<dbReference type="EMBL" id="QZBU01003588">
    <property type="protein sequence ID" value="TIA27285.1"/>
    <property type="molecule type" value="Genomic_DNA"/>
</dbReference>
<gene>
    <name evidence="2" type="ORF">D6C83_07869</name>
</gene>
<evidence type="ECO:0000256" key="1">
    <source>
        <dbReference type="SAM" id="MobiDB-lite"/>
    </source>
</evidence>
<feature type="compositionally biased region" description="Basic and acidic residues" evidence="1">
    <location>
        <begin position="55"/>
        <end position="87"/>
    </location>
</feature>
<proteinExistence type="predicted"/>
<sequence length="170" mass="19134">RLAEDRPAALRRNQKEYDLLRSADPASRPCGNITLCSPARVSLADRTRTPYGAGSEERRRSDDLAQRAVEKAQEAEDEVNRSRRREDEEPQAQCNGRLRRISHSDPPFFDPRSLSPSPPHSPAPNFPAGHAVSVVEVMLVFMCFRCTYHLDAGGMGKFIPPCRPHAIRMR</sequence>
<protein>
    <submittedName>
        <fullName evidence="2">Uncharacterized protein</fullName>
    </submittedName>
</protein>
<dbReference type="Proteomes" id="UP000304947">
    <property type="component" value="Unassembled WGS sequence"/>
</dbReference>